<comment type="caution">
    <text evidence="2">The sequence shown here is derived from an EMBL/GenBank/DDBJ whole genome shotgun (WGS) entry which is preliminary data.</text>
</comment>
<proteinExistence type="predicted"/>
<feature type="domain" description="GP-PDE" evidence="1">
    <location>
        <begin position="9"/>
        <end position="248"/>
    </location>
</feature>
<dbReference type="PANTHER" id="PTHR46211:SF1">
    <property type="entry name" value="GLYCEROPHOSPHODIESTER PHOSPHODIESTERASE, CYTOPLASMIC"/>
    <property type="match status" value="1"/>
</dbReference>
<protein>
    <submittedName>
        <fullName evidence="2">Glycerophosphoryl diester phosphodiesterase</fullName>
    </submittedName>
</protein>
<accession>A0A2T0V6I4</accession>
<dbReference type="EMBL" id="PVTK01000002">
    <property type="protein sequence ID" value="PRY65786.1"/>
    <property type="molecule type" value="Genomic_DNA"/>
</dbReference>
<name>A0A2T0V6I4_9GAMM</name>
<dbReference type="AlphaFoldDB" id="A0A2T0V6I4"/>
<reference evidence="2 3" key="1">
    <citation type="submission" date="2018-03" db="EMBL/GenBank/DDBJ databases">
        <title>Genomic Encyclopedia of Type Strains, Phase III (KMG-III): the genomes of soil and plant-associated and newly described type strains.</title>
        <authorList>
            <person name="Whitman W."/>
        </authorList>
    </citation>
    <scope>NUCLEOTIDE SEQUENCE [LARGE SCALE GENOMIC DNA]</scope>
    <source>
        <strain evidence="2 3">CGMCC 1.12152</strain>
    </source>
</reference>
<dbReference type="Pfam" id="PF03009">
    <property type="entry name" value="GDPD"/>
    <property type="match status" value="1"/>
</dbReference>
<dbReference type="InterPro" id="IPR030395">
    <property type="entry name" value="GP_PDE_dom"/>
</dbReference>
<dbReference type="OrthoDB" id="9795622at2"/>
<evidence type="ECO:0000259" key="1">
    <source>
        <dbReference type="PROSITE" id="PS51704"/>
    </source>
</evidence>
<dbReference type="InterPro" id="IPR017946">
    <property type="entry name" value="PLC-like_Pdiesterase_TIM-brl"/>
</dbReference>
<dbReference type="Gene3D" id="3.20.20.190">
    <property type="entry name" value="Phosphatidylinositol (PI) phosphodiesterase"/>
    <property type="match status" value="1"/>
</dbReference>
<organism evidence="2 3">
    <name type="scientific">Vreelandella songnenensis</name>
    <dbReference type="NCBI Taxonomy" id="1176243"/>
    <lineage>
        <taxon>Bacteria</taxon>
        <taxon>Pseudomonadati</taxon>
        <taxon>Pseudomonadota</taxon>
        <taxon>Gammaproteobacteria</taxon>
        <taxon>Oceanospirillales</taxon>
        <taxon>Halomonadaceae</taxon>
        <taxon>Vreelandella</taxon>
    </lineage>
</organism>
<dbReference type="GO" id="GO:0008081">
    <property type="term" value="F:phosphoric diester hydrolase activity"/>
    <property type="evidence" value="ECO:0007669"/>
    <property type="project" value="InterPro"/>
</dbReference>
<dbReference type="Proteomes" id="UP000237647">
    <property type="component" value="Unassembled WGS sequence"/>
</dbReference>
<dbReference type="SUPFAM" id="SSF51695">
    <property type="entry name" value="PLC-like phosphodiesterases"/>
    <property type="match status" value="1"/>
</dbReference>
<dbReference type="RefSeq" id="WP_106374174.1">
    <property type="nucleotide sequence ID" value="NZ_PVTK01000002.1"/>
</dbReference>
<dbReference type="PROSITE" id="PS51704">
    <property type="entry name" value="GP_PDE"/>
    <property type="match status" value="1"/>
</dbReference>
<evidence type="ECO:0000313" key="2">
    <source>
        <dbReference type="EMBL" id="PRY65786.1"/>
    </source>
</evidence>
<gene>
    <name evidence="2" type="ORF">B0H98_102318</name>
</gene>
<dbReference type="CDD" id="cd08562">
    <property type="entry name" value="GDPD_EcUgpQ_like"/>
    <property type="match status" value="1"/>
</dbReference>
<dbReference type="PANTHER" id="PTHR46211">
    <property type="entry name" value="GLYCEROPHOSPHORYL DIESTER PHOSPHODIESTERASE"/>
    <property type="match status" value="1"/>
</dbReference>
<keyword evidence="3" id="KW-1185">Reference proteome</keyword>
<sequence length="256" mass="28180">MTHPAIALPTLIAHRGYSAAAPENTLAAVRAAHEAGTQWVELDVQLLGDGTPVIWHDADVARCSDGRGSLATLNWKQVQALDAGSWFSDRFAGEKMPSLEAMLALLNELDMGVNLEIKVNKGRDPIALVERVMPEVLAALPPERLIVSSFDATALRRCRELAPKEELALGVLFGSTPKDWRAQCEAVDAFSIHPHWPRLKRAQADAMIDAGYQLLCYTANDPGAFNSRWDWGIACAITDEPAIFQRFLDNQRLVTR</sequence>
<evidence type="ECO:0000313" key="3">
    <source>
        <dbReference type="Proteomes" id="UP000237647"/>
    </source>
</evidence>
<dbReference type="GO" id="GO:0006629">
    <property type="term" value="P:lipid metabolic process"/>
    <property type="evidence" value="ECO:0007669"/>
    <property type="project" value="InterPro"/>
</dbReference>